<name>A0A1U9ZU89_9ACTN</name>
<evidence type="ECO:0000313" key="1">
    <source>
        <dbReference type="EMBL" id="AQZ61523.1"/>
    </source>
</evidence>
<protein>
    <submittedName>
        <fullName evidence="1">Uncharacterized protein</fullName>
    </submittedName>
</protein>
<dbReference type="KEGG" id="noa:BKM31_08570"/>
<reference evidence="2" key="1">
    <citation type="journal article" date="2017" name="Med. Chem. Commun.">
        <title>Nonomuraea sp. ATCC 55076 harbours the largest actinomycete chromosome to date and the kistamicin biosynthetic gene cluster.</title>
        <authorList>
            <person name="Nazari B."/>
            <person name="Forneris C.C."/>
            <person name="Gibson M.I."/>
            <person name="Moon K."/>
            <person name="Schramma K.R."/>
            <person name="Seyedsayamdost M.R."/>
        </authorList>
    </citation>
    <scope>NUCLEOTIDE SEQUENCE [LARGE SCALE GENOMIC DNA]</scope>
    <source>
        <strain evidence="2">ATCC 55076</strain>
    </source>
</reference>
<dbReference type="EMBL" id="CP017717">
    <property type="protein sequence ID" value="AQZ61523.1"/>
    <property type="molecule type" value="Genomic_DNA"/>
</dbReference>
<accession>A0A1U9ZU89</accession>
<organism evidence="1 2">
    <name type="scientific">[Actinomadura] parvosata subsp. kistnae</name>
    <dbReference type="NCBI Taxonomy" id="1909395"/>
    <lineage>
        <taxon>Bacteria</taxon>
        <taxon>Bacillati</taxon>
        <taxon>Actinomycetota</taxon>
        <taxon>Actinomycetes</taxon>
        <taxon>Streptosporangiales</taxon>
        <taxon>Streptosporangiaceae</taxon>
        <taxon>Nonomuraea</taxon>
    </lineage>
</organism>
<dbReference type="STRING" id="1909395.BKM31_08570"/>
<proteinExistence type="predicted"/>
<dbReference type="OrthoDB" id="3542623at2"/>
<evidence type="ECO:0000313" key="2">
    <source>
        <dbReference type="Proteomes" id="UP000190797"/>
    </source>
</evidence>
<dbReference type="Proteomes" id="UP000190797">
    <property type="component" value="Chromosome"/>
</dbReference>
<dbReference type="AlphaFoldDB" id="A0A1U9ZU89"/>
<gene>
    <name evidence="1" type="ORF">BKM31_08570</name>
</gene>
<sequence length="101" mass="10772">MEFDGVVYSKSELRRLARGTSDVAGRVSGTGARYETSASAARTAVGDDDYGRGYRQARGTRLDAIGAGLDLLAGALGRQESRLLRALRTYRDGDDASTIRG</sequence>
<keyword evidence="2" id="KW-1185">Reference proteome</keyword>
<dbReference type="RefSeq" id="WP_080037649.1">
    <property type="nucleotide sequence ID" value="NZ_CP017717.1"/>
</dbReference>